<evidence type="ECO:0000256" key="1">
    <source>
        <dbReference type="ARBA" id="ARBA00023015"/>
    </source>
</evidence>
<name>A0A5J5GDU1_9RHOB</name>
<keyword evidence="2" id="KW-0238">DNA-binding</keyword>
<keyword evidence="3" id="KW-0804">Transcription</keyword>
<accession>A0A5J5GDU1</accession>
<keyword evidence="1" id="KW-0805">Transcription regulation</keyword>
<keyword evidence="6" id="KW-1185">Reference proteome</keyword>
<organism evidence="5 6">
    <name type="scientific">Histidinibacterium aquaticum</name>
    <dbReference type="NCBI Taxonomy" id="2613962"/>
    <lineage>
        <taxon>Bacteria</taxon>
        <taxon>Pseudomonadati</taxon>
        <taxon>Pseudomonadota</taxon>
        <taxon>Alphaproteobacteria</taxon>
        <taxon>Rhodobacterales</taxon>
        <taxon>Paracoccaceae</taxon>
        <taxon>Histidinibacterium</taxon>
    </lineage>
</organism>
<evidence type="ECO:0000259" key="4">
    <source>
        <dbReference type="Pfam" id="PF13545"/>
    </source>
</evidence>
<dbReference type="InterPro" id="IPR018490">
    <property type="entry name" value="cNMP-bd_dom_sf"/>
</dbReference>
<evidence type="ECO:0000313" key="6">
    <source>
        <dbReference type="Proteomes" id="UP000326554"/>
    </source>
</evidence>
<evidence type="ECO:0000256" key="2">
    <source>
        <dbReference type="ARBA" id="ARBA00023125"/>
    </source>
</evidence>
<protein>
    <submittedName>
        <fullName evidence="5">Crp/Fnr family transcriptional regulator</fullName>
    </submittedName>
</protein>
<dbReference type="Pfam" id="PF13545">
    <property type="entry name" value="HTH_Crp_2"/>
    <property type="match status" value="1"/>
</dbReference>
<sequence>MASSFRNLLLGGLPPDQLALLTPYLEPVELTVFQKIELPRQPIRHVYFPESGLLSVIAKSRSGDQEIEAGLIGREALSGAMVVMGNDRSPHQTEVQIGGAAHRIESDRLREAMKDDELRTILLRYVQVFSIQTAHTALANGRLKLEGRLARWLLMSHDRLETDEIELTHDFLALMIGVRRAGVTVAIHALEDAGLIRAGRGAITVIDREGLKKASDGGYGVPEAEYERLTGVAFGS</sequence>
<dbReference type="SUPFAM" id="SSF46785">
    <property type="entry name" value="Winged helix' DNA-binding domain"/>
    <property type="match status" value="1"/>
</dbReference>
<reference evidence="5 6" key="1">
    <citation type="submission" date="2019-09" db="EMBL/GenBank/DDBJ databases">
        <authorList>
            <person name="Park J.-S."/>
            <person name="Choi H.-J."/>
        </authorList>
    </citation>
    <scope>NUCLEOTIDE SEQUENCE [LARGE SCALE GENOMIC DNA]</scope>
    <source>
        <strain evidence="5 6">176SS1-4</strain>
    </source>
</reference>
<dbReference type="InterPro" id="IPR012318">
    <property type="entry name" value="HTH_CRP"/>
</dbReference>
<evidence type="ECO:0000256" key="3">
    <source>
        <dbReference type="ARBA" id="ARBA00023163"/>
    </source>
</evidence>
<dbReference type="SUPFAM" id="SSF51206">
    <property type="entry name" value="cAMP-binding domain-like"/>
    <property type="match status" value="1"/>
</dbReference>
<dbReference type="EMBL" id="VYQE01000005">
    <property type="protein sequence ID" value="KAA9005962.1"/>
    <property type="molecule type" value="Genomic_DNA"/>
</dbReference>
<dbReference type="GO" id="GO:0003677">
    <property type="term" value="F:DNA binding"/>
    <property type="evidence" value="ECO:0007669"/>
    <property type="project" value="UniProtKB-KW"/>
</dbReference>
<dbReference type="GO" id="GO:0006355">
    <property type="term" value="P:regulation of DNA-templated transcription"/>
    <property type="evidence" value="ECO:0007669"/>
    <property type="project" value="InterPro"/>
</dbReference>
<evidence type="ECO:0000313" key="5">
    <source>
        <dbReference type="EMBL" id="KAA9005962.1"/>
    </source>
</evidence>
<dbReference type="RefSeq" id="WP_150446214.1">
    <property type="nucleotide sequence ID" value="NZ_VYQE01000005.1"/>
</dbReference>
<dbReference type="InterPro" id="IPR036390">
    <property type="entry name" value="WH_DNA-bd_sf"/>
</dbReference>
<gene>
    <name evidence="5" type="ORF">F3S47_15505</name>
</gene>
<dbReference type="AlphaFoldDB" id="A0A5J5GDU1"/>
<dbReference type="Proteomes" id="UP000326554">
    <property type="component" value="Unassembled WGS sequence"/>
</dbReference>
<dbReference type="InterPro" id="IPR014710">
    <property type="entry name" value="RmlC-like_jellyroll"/>
</dbReference>
<dbReference type="Gene3D" id="2.60.120.10">
    <property type="entry name" value="Jelly Rolls"/>
    <property type="match status" value="1"/>
</dbReference>
<feature type="domain" description="HTH crp-type" evidence="4">
    <location>
        <begin position="147"/>
        <end position="213"/>
    </location>
</feature>
<comment type="caution">
    <text evidence="5">The sequence shown here is derived from an EMBL/GenBank/DDBJ whole genome shotgun (WGS) entry which is preliminary data.</text>
</comment>
<proteinExistence type="predicted"/>